<keyword evidence="1" id="KW-1133">Transmembrane helix</keyword>
<feature type="transmembrane region" description="Helical" evidence="1">
    <location>
        <begin position="47"/>
        <end position="68"/>
    </location>
</feature>
<dbReference type="EMBL" id="NUSY01000037">
    <property type="protein sequence ID" value="PHE08843.1"/>
    <property type="molecule type" value="Genomic_DNA"/>
</dbReference>
<keyword evidence="1" id="KW-0812">Transmembrane</keyword>
<comment type="caution">
    <text evidence="2">The sequence shown here is derived from an EMBL/GenBank/DDBJ whole genome shotgun (WGS) entry which is preliminary data.</text>
</comment>
<accession>A0AAP8F0R2</accession>
<feature type="transmembrane region" description="Helical" evidence="1">
    <location>
        <begin position="132"/>
        <end position="151"/>
    </location>
</feature>
<proteinExistence type="predicted"/>
<reference evidence="2 3" key="1">
    <citation type="submission" date="2017-09" db="EMBL/GenBank/DDBJ databases">
        <title>Large-scale bioinformatics analysis of Bacillus genomes uncovers conserved roles of natural products in bacterial physiology.</title>
        <authorList>
            <consortium name="Agbiome Team Llc"/>
            <person name="Bleich R.M."/>
            <person name="Grubbs K.J."/>
            <person name="Santa Maria K.C."/>
            <person name="Allen S.E."/>
            <person name="Farag S."/>
            <person name="Shank E.A."/>
            <person name="Bowers A."/>
        </authorList>
    </citation>
    <scope>NUCLEOTIDE SEQUENCE [LARGE SCALE GENOMIC DNA]</scope>
    <source>
        <strain evidence="2 3">AFS042148</strain>
    </source>
</reference>
<keyword evidence="1" id="KW-0472">Membrane</keyword>
<protein>
    <submittedName>
        <fullName evidence="2">Uncharacterized protein</fullName>
    </submittedName>
</protein>
<evidence type="ECO:0000256" key="1">
    <source>
        <dbReference type="SAM" id="Phobius"/>
    </source>
</evidence>
<dbReference type="AlphaFoldDB" id="A0AAP8F0R2"/>
<dbReference type="Proteomes" id="UP000224044">
    <property type="component" value="Unassembled WGS sequence"/>
</dbReference>
<evidence type="ECO:0000313" key="3">
    <source>
        <dbReference type="Proteomes" id="UP000224044"/>
    </source>
</evidence>
<evidence type="ECO:0000313" key="2">
    <source>
        <dbReference type="EMBL" id="PHE08843.1"/>
    </source>
</evidence>
<gene>
    <name evidence="2" type="ORF">COF62_24725</name>
</gene>
<organism evidence="2 3">
    <name type="scientific">Bacillus toyonensis</name>
    <dbReference type="NCBI Taxonomy" id="155322"/>
    <lineage>
        <taxon>Bacteria</taxon>
        <taxon>Bacillati</taxon>
        <taxon>Bacillota</taxon>
        <taxon>Bacilli</taxon>
        <taxon>Bacillales</taxon>
        <taxon>Bacillaceae</taxon>
        <taxon>Bacillus</taxon>
        <taxon>Bacillus cereus group</taxon>
    </lineage>
</organism>
<dbReference type="RefSeq" id="WP_097880473.1">
    <property type="nucleotide sequence ID" value="NZ_NUSY01000037.1"/>
</dbReference>
<sequence length="264" mass="30200">MNKTSTFSYILTKLTATFLLLLLFISTLLLTTSQQTLYSFLAGLRELLYVPFVPILAAYAFFCSICIDKLKLKTHTRLKTLLLYIFCGYLFFLPFLTFKEASLIQFLFLGSIGALCSLSFYLCTVIATKFKWLQYFVPSIVFIIFITINLVDLERFGTSKEQWVETKTANSFEASFQHFSGKHKVPIELKRGDILEFTIESRAENSNGYMGDIKMASEFQEEENYLAPAGPNTYQFAAIKTGTYYIIVSGNQLKGKLKIDWNIK</sequence>
<name>A0AAP8F0R2_9BACI</name>
<feature type="transmembrane region" description="Helical" evidence="1">
    <location>
        <begin position="80"/>
        <end position="98"/>
    </location>
</feature>
<feature type="transmembrane region" description="Helical" evidence="1">
    <location>
        <begin position="104"/>
        <end position="125"/>
    </location>
</feature>